<name>A0A8X7CFS4_9ARAC</name>
<sequence>MVDLTDLYNQAGSTSFNRADKLKTDDKSGRLSVSCYGCGKLSVTKPRCPNCKPIVNRDSANLGNIIMLSSSSTPNQIAVLRLAVNGIWKTTCGDSGASHSIAGEILYLLLQREGANFQNTEFSMSLADGHKSEVEVYTNQCSY</sequence>
<evidence type="ECO:0000313" key="1">
    <source>
        <dbReference type="EMBL" id="GFY64851.1"/>
    </source>
</evidence>
<keyword evidence="2" id="KW-1185">Reference proteome</keyword>
<gene>
    <name evidence="1" type="ORF">TNIN_466071</name>
</gene>
<dbReference type="AlphaFoldDB" id="A0A8X7CFS4"/>
<accession>A0A8X7CFS4</accession>
<dbReference type="OrthoDB" id="6436563at2759"/>
<evidence type="ECO:0000313" key="2">
    <source>
        <dbReference type="Proteomes" id="UP000886998"/>
    </source>
</evidence>
<reference evidence="1" key="1">
    <citation type="submission" date="2020-08" db="EMBL/GenBank/DDBJ databases">
        <title>Multicomponent nature underlies the extraordinary mechanical properties of spider dragline silk.</title>
        <authorList>
            <person name="Kono N."/>
            <person name="Nakamura H."/>
            <person name="Mori M."/>
            <person name="Yoshida Y."/>
            <person name="Ohtoshi R."/>
            <person name="Malay A.D."/>
            <person name="Moran D.A.P."/>
            <person name="Tomita M."/>
            <person name="Numata K."/>
            <person name="Arakawa K."/>
        </authorList>
    </citation>
    <scope>NUCLEOTIDE SEQUENCE</scope>
</reference>
<dbReference type="EMBL" id="BMAV01015428">
    <property type="protein sequence ID" value="GFY64851.1"/>
    <property type="molecule type" value="Genomic_DNA"/>
</dbReference>
<comment type="caution">
    <text evidence="1">The sequence shown here is derived from an EMBL/GenBank/DDBJ whole genome shotgun (WGS) entry which is preliminary data.</text>
</comment>
<protein>
    <submittedName>
        <fullName evidence="1">Uncharacterized protein</fullName>
    </submittedName>
</protein>
<dbReference type="Proteomes" id="UP000886998">
    <property type="component" value="Unassembled WGS sequence"/>
</dbReference>
<organism evidence="1 2">
    <name type="scientific">Trichonephila inaurata madagascariensis</name>
    <dbReference type="NCBI Taxonomy" id="2747483"/>
    <lineage>
        <taxon>Eukaryota</taxon>
        <taxon>Metazoa</taxon>
        <taxon>Ecdysozoa</taxon>
        <taxon>Arthropoda</taxon>
        <taxon>Chelicerata</taxon>
        <taxon>Arachnida</taxon>
        <taxon>Araneae</taxon>
        <taxon>Araneomorphae</taxon>
        <taxon>Entelegynae</taxon>
        <taxon>Araneoidea</taxon>
        <taxon>Nephilidae</taxon>
        <taxon>Trichonephila</taxon>
        <taxon>Trichonephila inaurata</taxon>
    </lineage>
</organism>
<proteinExistence type="predicted"/>